<keyword evidence="3" id="KW-1185">Reference proteome</keyword>
<name>A0A6N8G750_9CHRO</name>
<organism evidence="2 3">
    <name type="scientific">Gloeocapsopsis dulcis AAB1 = 1H9</name>
    <dbReference type="NCBI Taxonomy" id="1433147"/>
    <lineage>
        <taxon>Bacteria</taxon>
        <taxon>Bacillati</taxon>
        <taxon>Cyanobacteriota</taxon>
        <taxon>Cyanophyceae</taxon>
        <taxon>Oscillatoriophycideae</taxon>
        <taxon>Chroococcales</taxon>
        <taxon>Chroococcaceae</taxon>
        <taxon>Gloeocapsopsis</taxon>
        <taxon>Gloeocapsopsis dulcis</taxon>
    </lineage>
</organism>
<dbReference type="CDD" id="cd06588">
    <property type="entry name" value="PhnB_like"/>
    <property type="match status" value="1"/>
</dbReference>
<evidence type="ECO:0000313" key="2">
    <source>
        <dbReference type="EMBL" id="MUL39396.1"/>
    </source>
</evidence>
<feature type="domain" description="PhnB-like" evidence="1">
    <location>
        <begin position="7"/>
        <end position="125"/>
    </location>
</feature>
<proteinExistence type="predicted"/>
<dbReference type="Gene3D" id="3.10.180.10">
    <property type="entry name" value="2,3-Dihydroxybiphenyl 1,2-Dioxygenase, domain 1"/>
    <property type="match status" value="1"/>
</dbReference>
<evidence type="ECO:0000313" key="3">
    <source>
        <dbReference type="Proteomes" id="UP000441797"/>
    </source>
</evidence>
<accession>A0A6N8G750</accession>
<dbReference type="InterPro" id="IPR009725">
    <property type="entry name" value="3_dmu_93_MTrfase"/>
</dbReference>
<dbReference type="PIRSF" id="PIRSF021700">
    <property type="entry name" value="3_dmu_93_MTrfase"/>
    <property type="match status" value="1"/>
</dbReference>
<reference evidence="2 3" key="1">
    <citation type="journal article" date="2019" name="Front. Microbiol.">
        <title>Genomic Features for Desiccation Tolerance and Sugar Biosynthesis in the Extremophile Gloeocapsopsis sp. UTEX B3054.</title>
        <authorList>
            <person name="Urrejola C."/>
            <person name="Alcorta J."/>
            <person name="Salas L."/>
            <person name="Vasquez M."/>
            <person name="Polz M.F."/>
            <person name="Vicuna R."/>
            <person name="Diez B."/>
        </authorList>
    </citation>
    <scope>NUCLEOTIDE SEQUENCE [LARGE SCALE GENOMIC DNA]</scope>
    <source>
        <strain evidence="2 3">1H9</strain>
    </source>
</reference>
<dbReference type="RefSeq" id="WP_105219937.1">
    <property type="nucleotide sequence ID" value="NZ_CAWNSU010000050.1"/>
</dbReference>
<dbReference type="InterPro" id="IPR029068">
    <property type="entry name" value="Glyas_Bleomycin-R_OHBP_Dase"/>
</dbReference>
<evidence type="ECO:0000259" key="1">
    <source>
        <dbReference type="Pfam" id="PF06983"/>
    </source>
</evidence>
<dbReference type="EMBL" id="NAPY01000078">
    <property type="protein sequence ID" value="MUL39396.1"/>
    <property type="molecule type" value="Genomic_DNA"/>
</dbReference>
<dbReference type="Pfam" id="PF06983">
    <property type="entry name" value="3-dmu-9_3-mt"/>
    <property type="match status" value="1"/>
</dbReference>
<dbReference type="Proteomes" id="UP000441797">
    <property type="component" value="Unassembled WGS sequence"/>
</dbReference>
<dbReference type="SUPFAM" id="SSF54593">
    <property type="entry name" value="Glyoxalase/Bleomycin resistance protein/Dihydroxybiphenyl dioxygenase"/>
    <property type="match status" value="1"/>
</dbReference>
<comment type="caution">
    <text evidence="2">The sequence shown here is derived from an EMBL/GenBank/DDBJ whole genome shotgun (WGS) entry which is preliminary data.</text>
</comment>
<dbReference type="PANTHER" id="PTHR33990:SF2">
    <property type="entry name" value="PHNB-LIKE DOMAIN-CONTAINING PROTEIN"/>
    <property type="match status" value="1"/>
</dbReference>
<gene>
    <name evidence="2" type="ORF">BWI75_24735</name>
</gene>
<dbReference type="PANTHER" id="PTHR33990">
    <property type="entry name" value="PROTEIN YJDN-RELATED"/>
    <property type="match status" value="1"/>
</dbReference>
<dbReference type="AlphaFoldDB" id="A0A6N8G750"/>
<sequence>MPNIQLIAPCLWFDDQAEEAAEFYTAIFSNSQIVNITRYGEAGHEMHGKPAGTVMTVAFELNGQPFIALNGGPAFKFNEAISFQVICQTQEEVDNYWEKLSAGGDKTAQQCGWLKDRYGVSWQIIPNILLEMLNDADTTKSQRTMTAMLQMKKIDISELLQASAE</sequence>
<dbReference type="InterPro" id="IPR028973">
    <property type="entry name" value="PhnB-like"/>
</dbReference>
<protein>
    <recommendedName>
        <fullName evidence="1">PhnB-like domain-containing protein</fullName>
    </recommendedName>
</protein>